<keyword evidence="2" id="KW-1185">Reference proteome</keyword>
<evidence type="ECO:0000313" key="2">
    <source>
        <dbReference type="Proteomes" id="UP000790709"/>
    </source>
</evidence>
<reference evidence="1" key="1">
    <citation type="journal article" date="2021" name="New Phytol.">
        <title>Evolutionary innovations through gain and loss of genes in the ectomycorrhizal Boletales.</title>
        <authorList>
            <person name="Wu G."/>
            <person name="Miyauchi S."/>
            <person name="Morin E."/>
            <person name="Kuo A."/>
            <person name="Drula E."/>
            <person name="Varga T."/>
            <person name="Kohler A."/>
            <person name="Feng B."/>
            <person name="Cao Y."/>
            <person name="Lipzen A."/>
            <person name="Daum C."/>
            <person name="Hundley H."/>
            <person name="Pangilinan J."/>
            <person name="Johnson J."/>
            <person name="Barry K."/>
            <person name="LaButti K."/>
            <person name="Ng V."/>
            <person name="Ahrendt S."/>
            <person name="Min B."/>
            <person name="Choi I.G."/>
            <person name="Park H."/>
            <person name="Plett J.M."/>
            <person name="Magnuson J."/>
            <person name="Spatafora J.W."/>
            <person name="Nagy L.G."/>
            <person name="Henrissat B."/>
            <person name="Grigoriev I.V."/>
            <person name="Yang Z.L."/>
            <person name="Xu J."/>
            <person name="Martin F.M."/>
        </authorList>
    </citation>
    <scope>NUCLEOTIDE SEQUENCE</scope>
    <source>
        <strain evidence="1">KUC20120723A-06</strain>
    </source>
</reference>
<accession>A0ACB8BCY4</accession>
<name>A0ACB8BCY4_9AGAM</name>
<protein>
    <submittedName>
        <fullName evidence="1">Uncharacterized protein</fullName>
    </submittedName>
</protein>
<dbReference type="Proteomes" id="UP000790709">
    <property type="component" value="Unassembled WGS sequence"/>
</dbReference>
<evidence type="ECO:0000313" key="1">
    <source>
        <dbReference type="EMBL" id="KAH7923561.1"/>
    </source>
</evidence>
<organism evidence="1 2">
    <name type="scientific">Leucogyrophana mollusca</name>
    <dbReference type="NCBI Taxonomy" id="85980"/>
    <lineage>
        <taxon>Eukaryota</taxon>
        <taxon>Fungi</taxon>
        <taxon>Dikarya</taxon>
        <taxon>Basidiomycota</taxon>
        <taxon>Agaricomycotina</taxon>
        <taxon>Agaricomycetes</taxon>
        <taxon>Agaricomycetidae</taxon>
        <taxon>Boletales</taxon>
        <taxon>Boletales incertae sedis</taxon>
        <taxon>Leucogyrophana</taxon>
    </lineage>
</organism>
<gene>
    <name evidence="1" type="ORF">BV22DRAFT_1092713</name>
</gene>
<dbReference type="EMBL" id="MU266449">
    <property type="protein sequence ID" value="KAH7923561.1"/>
    <property type="molecule type" value="Genomic_DNA"/>
</dbReference>
<sequence length="540" mass="60146">MDLHDQVPQEGTRICVSSGHIGTVRYVGGVTGTSGLWLGVEWDDPSRGKHDGIKDGKQYFRCRVPNAGSFIRPSPTIFYGRSFLDALTEKYIEAAHGSASQERVILGSSNGAIEVEVVGMDKIRNKFASLGRLREVSLDNEKVSTCDPVGKIRETCPNVRGLDLSASLLSSWLPVAMIAAELPVLERLSLNRNRFVPLGSPLCPLAFSRLTELQLSSTMMTWEELTIVTAFMPKLQLVEFGYNHLSHISSSKPPQETVTAIKVLNLDGNELGDWLHLCEALECYTGLERLILSSNRIGNIPPLGSRSPPLHRLKGLVLSANQLKTWYDTDMLAQWFPRLEALSITDNPITEVSDEARYARQFVIAKIPTLTTLDSAAISPKERSDCELFYLSYISKNVPGGDERKLQEHPRWAALCDKHGKPADTTPRNEREDKLSKHLIDLNVYRCSAAPVLHSRMPDMAAQLSPPTTLRVLSTMKMRIFRLKVMKSFRTTRGSGNNGVTQVWLEMSDGALARLDDDDQELSWWGIENGSHIVVHNTIE</sequence>
<proteinExistence type="predicted"/>
<comment type="caution">
    <text evidence="1">The sequence shown here is derived from an EMBL/GenBank/DDBJ whole genome shotgun (WGS) entry which is preliminary data.</text>
</comment>